<dbReference type="Proteomes" id="UP000813462">
    <property type="component" value="Unassembled WGS sequence"/>
</dbReference>
<keyword evidence="5" id="KW-1133">Transmembrane helix</keyword>
<dbReference type="SUPFAM" id="SSF54928">
    <property type="entry name" value="RNA-binding domain, RBD"/>
    <property type="match status" value="1"/>
</dbReference>
<evidence type="ECO:0000256" key="3">
    <source>
        <dbReference type="ARBA" id="ARBA00022692"/>
    </source>
</evidence>
<evidence type="ECO:0000256" key="5">
    <source>
        <dbReference type="ARBA" id="ARBA00022989"/>
    </source>
</evidence>
<dbReference type="InterPro" id="IPR001898">
    <property type="entry name" value="SLC13A/DASS"/>
</dbReference>
<keyword evidence="4" id="KW-1001">Plastid inner membrane</keyword>
<evidence type="ECO:0000256" key="2">
    <source>
        <dbReference type="ARBA" id="ARBA00007349"/>
    </source>
</evidence>
<dbReference type="PANTHER" id="PTHR42826">
    <property type="entry name" value="DICARBOXYLATE TRANSPORTER 2.1, CHLOROPLASTIC"/>
    <property type="match status" value="1"/>
</dbReference>
<keyword evidence="3" id="KW-0812">Transmembrane</keyword>
<name>A0A978VFM9_ZIZJJ</name>
<dbReference type="GO" id="GO:0009706">
    <property type="term" value="C:chloroplast inner membrane"/>
    <property type="evidence" value="ECO:0007669"/>
    <property type="project" value="UniProtKB-SubCell"/>
</dbReference>
<evidence type="ECO:0000313" key="7">
    <source>
        <dbReference type="EMBL" id="KAH7529168.1"/>
    </source>
</evidence>
<evidence type="ECO:0000256" key="1">
    <source>
        <dbReference type="ARBA" id="ARBA00004478"/>
    </source>
</evidence>
<dbReference type="GO" id="GO:0015140">
    <property type="term" value="F:malate transmembrane transporter activity"/>
    <property type="evidence" value="ECO:0007669"/>
    <property type="project" value="UniProtKB-ARBA"/>
</dbReference>
<sequence length="140" mass="15792">MPAKPRDHTYEFILSSTDHHLFFKAYLIGGPIRITTLTSAPQSVFMSLLRKKLDIFIDVTSLSSKATEKDVYDFFTYCGAIEHVEIIREALGVERVVVAMVGLSIILLLGVLDWDDCLSGILAWDTLAWFVVLEWAWPGN</sequence>
<reference evidence="7" key="1">
    <citation type="journal article" date="2021" name="Front. Plant Sci.">
        <title>Chromosome-Scale Genome Assembly for Chinese Sour Jujube and Insights Into Its Genome Evolution and Domestication Signature.</title>
        <authorList>
            <person name="Shen L.-Y."/>
            <person name="Luo H."/>
            <person name="Wang X.-L."/>
            <person name="Wang X.-M."/>
            <person name="Qiu X.-J."/>
            <person name="Liu H."/>
            <person name="Zhou S.-S."/>
            <person name="Jia K.-H."/>
            <person name="Nie S."/>
            <person name="Bao Y.-T."/>
            <person name="Zhang R.-G."/>
            <person name="Yun Q.-Z."/>
            <person name="Chai Y.-H."/>
            <person name="Lu J.-Y."/>
            <person name="Li Y."/>
            <person name="Zhao S.-W."/>
            <person name="Mao J.-F."/>
            <person name="Jia S.-G."/>
            <person name="Mao Y.-M."/>
        </authorList>
    </citation>
    <scope>NUCLEOTIDE SEQUENCE</scope>
    <source>
        <strain evidence="7">AT0</strain>
        <tissue evidence="7">Leaf</tissue>
    </source>
</reference>
<organism evidence="7 8">
    <name type="scientific">Ziziphus jujuba var. spinosa</name>
    <dbReference type="NCBI Taxonomy" id="714518"/>
    <lineage>
        <taxon>Eukaryota</taxon>
        <taxon>Viridiplantae</taxon>
        <taxon>Streptophyta</taxon>
        <taxon>Embryophyta</taxon>
        <taxon>Tracheophyta</taxon>
        <taxon>Spermatophyta</taxon>
        <taxon>Magnoliopsida</taxon>
        <taxon>eudicotyledons</taxon>
        <taxon>Gunneridae</taxon>
        <taxon>Pentapetalae</taxon>
        <taxon>rosids</taxon>
        <taxon>fabids</taxon>
        <taxon>Rosales</taxon>
        <taxon>Rhamnaceae</taxon>
        <taxon>Paliureae</taxon>
        <taxon>Ziziphus</taxon>
    </lineage>
</organism>
<evidence type="ECO:0000313" key="8">
    <source>
        <dbReference type="Proteomes" id="UP000813462"/>
    </source>
</evidence>
<accession>A0A978VFM9</accession>
<evidence type="ECO:0000256" key="6">
    <source>
        <dbReference type="ARBA" id="ARBA00023136"/>
    </source>
</evidence>
<evidence type="ECO:0000256" key="4">
    <source>
        <dbReference type="ARBA" id="ARBA00022780"/>
    </source>
</evidence>
<dbReference type="InterPro" id="IPR035979">
    <property type="entry name" value="RBD_domain_sf"/>
</dbReference>
<comment type="similarity">
    <text evidence="2">Belongs to the SLC13A/DASS transporter (TC 2.A.47) family. DIT1 subfamily.</text>
</comment>
<comment type="caution">
    <text evidence="7">The sequence shown here is derived from an EMBL/GenBank/DDBJ whole genome shotgun (WGS) entry which is preliminary data.</text>
</comment>
<dbReference type="InterPro" id="IPR030676">
    <property type="entry name" value="CitT-rel"/>
</dbReference>
<keyword evidence="6" id="KW-0472">Membrane</keyword>
<proteinExistence type="inferred from homology"/>
<dbReference type="AlphaFoldDB" id="A0A978VFM9"/>
<dbReference type="GO" id="GO:0003676">
    <property type="term" value="F:nucleic acid binding"/>
    <property type="evidence" value="ECO:0007669"/>
    <property type="project" value="InterPro"/>
</dbReference>
<dbReference type="EMBL" id="JAEACU010000005">
    <property type="protein sequence ID" value="KAH7529168.1"/>
    <property type="molecule type" value="Genomic_DNA"/>
</dbReference>
<comment type="subcellular location">
    <subcellularLocation>
        <location evidence="1">Plastid</location>
        <location evidence="1">Chloroplast inner membrane</location>
        <topology evidence="1">Multi-pass membrane protein</topology>
    </subcellularLocation>
</comment>
<keyword evidence="4" id="KW-0934">Plastid</keyword>
<gene>
    <name evidence="7" type="ORF">FEM48_Zijuj05G0155800</name>
</gene>
<protein>
    <submittedName>
        <fullName evidence="7">Uncharacterized protein</fullName>
    </submittedName>
</protein>
<dbReference type="Pfam" id="PF00939">
    <property type="entry name" value="Na_sulph_symp"/>
    <property type="match status" value="1"/>
</dbReference>